<dbReference type="AlphaFoldDB" id="A0A8S4AAP4"/>
<feature type="non-terminal residue" evidence="1">
    <location>
        <position position="1"/>
    </location>
</feature>
<name>A0A8S4AAP4_9EUPU</name>
<gene>
    <name evidence="1" type="ORF">CUNI_LOCUS22380</name>
</gene>
<dbReference type="SUPFAM" id="SSF55486">
    <property type="entry name" value="Metalloproteases ('zincins'), catalytic domain"/>
    <property type="match status" value="1"/>
</dbReference>
<reference evidence="1" key="1">
    <citation type="submission" date="2021-04" db="EMBL/GenBank/DDBJ databases">
        <authorList>
            <consortium name="Molecular Ecology Group"/>
        </authorList>
    </citation>
    <scope>NUCLEOTIDE SEQUENCE</scope>
</reference>
<keyword evidence="2" id="KW-1185">Reference proteome</keyword>
<dbReference type="GO" id="GO:0008237">
    <property type="term" value="F:metallopeptidase activity"/>
    <property type="evidence" value="ECO:0007669"/>
    <property type="project" value="InterPro"/>
</dbReference>
<dbReference type="OrthoDB" id="6097485at2759"/>
<accession>A0A8S4AAP4</accession>
<organism evidence="1 2">
    <name type="scientific">Candidula unifasciata</name>
    <dbReference type="NCBI Taxonomy" id="100452"/>
    <lineage>
        <taxon>Eukaryota</taxon>
        <taxon>Metazoa</taxon>
        <taxon>Spiralia</taxon>
        <taxon>Lophotrochozoa</taxon>
        <taxon>Mollusca</taxon>
        <taxon>Gastropoda</taxon>
        <taxon>Heterobranchia</taxon>
        <taxon>Euthyneura</taxon>
        <taxon>Panpulmonata</taxon>
        <taxon>Eupulmonata</taxon>
        <taxon>Stylommatophora</taxon>
        <taxon>Helicina</taxon>
        <taxon>Helicoidea</taxon>
        <taxon>Geomitridae</taxon>
        <taxon>Candidula</taxon>
    </lineage>
</organism>
<evidence type="ECO:0000313" key="2">
    <source>
        <dbReference type="Proteomes" id="UP000678393"/>
    </source>
</evidence>
<protein>
    <recommendedName>
        <fullName evidence="3">Peptidase M12B domain-containing protein</fullName>
    </recommendedName>
</protein>
<dbReference type="Gene3D" id="3.40.390.10">
    <property type="entry name" value="Collagenase (Catalytic Domain)"/>
    <property type="match status" value="1"/>
</dbReference>
<dbReference type="EMBL" id="CAJHNH020008575">
    <property type="protein sequence ID" value="CAG5136822.1"/>
    <property type="molecule type" value="Genomic_DNA"/>
</dbReference>
<dbReference type="InterPro" id="IPR024079">
    <property type="entry name" value="MetalloPept_cat_dom_sf"/>
</dbReference>
<dbReference type="Proteomes" id="UP000678393">
    <property type="component" value="Unassembled WGS sequence"/>
</dbReference>
<comment type="caution">
    <text evidence="1">The sequence shown here is derived from an EMBL/GenBank/DDBJ whole genome shotgun (WGS) entry which is preliminary data.</text>
</comment>
<evidence type="ECO:0000313" key="1">
    <source>
        <dbReference type="EMBL" id="CAG5136822.1"/>
    </source>
</evidence>
<proteinExistence type="predicted"/>
<sequence length="90" mass="9568">NPRDASFISTLVNANGVLRGTDGINAFGKWYPKQPDIPPSDHYMLMTGYDIMGSSGIAISSRMCTELSMSICEDSFTGSLGGVAAHELGH</sequence>
<feature type="non-terminal residue" evidence="1">
    <location>
        <position position="90"/>
    </location>
</feature>
<evidence type="ECO:0008006" key="3">
    <source>
        <dbReference type="Google" id="ProtNLM"/>
    </source>
</evidence>